<feature type="transmembrane region" description="Helical" evidence="8">
    <location>
        <begin position="196"/>
        <end position="213"/>
    </location>
</feature>
<dbReference type="SUPFAM" id="SSF111352">
    <property type="entry name" value="Ammonium transporter"/>
    <property type="match status" value="1"/>
</dbReference>
<dbReference type="PANTHER" id="PTHR43029:SF10">
    <property type="entry name" value="AMMONIUM TRANSPORTER MEP2"/>
    <property type="match status" value="1"/>
</dbReference>
<dbReference type="Proteomes" id="UP000248161">
    <property type="component" value="Unassembled WGS sequence"/>
</dbReference>
<dbReference type="InterPro" id="IPR024041">
    <property type="entry name" value="NH4_transpt_AmtB-like_dom"/>
</dbReference>
<proteinExistence type="inferred from homology"/>
<feature type="transmembrane region" description="Helical" evidence="8">
    <location>
        <begin position="350"/>
        <end position="370"/>
    </location>
</feature>
<evidence type="ECO:0000313" key="10">
    <source>
        <dbReference type="EMBL" id="PXF22097.1"/>
    </source>
</evidence>
<protein>
    <recommendedName>
        <fullName evidence="8">Ammonium transporter</fullName>
    </recommendedName>
</protein>
<evidence type="ECO:0000256" key="7">
    <source>
        <dbReference type="ARBA" id="ARBA00023177"/>
    </source>
</evidence>
<evidence type="ECO:0000259" key="9">
    <source>
        <dbReference type="Pfam" id="PF00909"/>
    </source>
</evidence>
<feature type="transmembrane region" description="Helical" evidence="8">
    <location>
        <begin position="162"/>
        <end position="184"/>
    </location>
</feature>
<dbReference type="Gene3D" id="1.10.3430.10">
    <property type="entry name" value="Ammonium transporter AmtB like domains"/>
    <property type="match status" value="1"/>
</dbReference>
<feature type="transmembrane region" description="Helical" evidence="8">
    <location>
        <begin position="256"/>
        <end position="276"/>
    </location>
</feature>
<feature type="transmembrane region" description="Helical" evidence="8">
    <location>
        <begin position="225"/>
        <end position="249"/>
    </location>
</feature>
<comment type="subcellular location">
    <subcellularLocation>
        <location evidence="8">Cell membrane</location>
        <topology evidence="8">Multi-pass membrane protein</topology>
    </subcellularLocation>
    <subcellularLocation>
        <location evidence="1">Membrane</location>
        <topology evidence="1">Multi-pass membrane protein</topology>
    </subcellularLocation>
</comment>
<keyword evidence="3 8" id="KW-0813">Transport</keyword>
<dbReference type="Pfam" id="PF00909">
    <property type="entry name" value="Ammonium_transp"/>
    <property type="match status" value="1"/>
</dbReference>
<evidence type="ECO:0000313" key="11">
    <source>
        <dbReference type="Proteomes" id="UP000248161"/>
    </source>
</evidence>
<accession>A0A2V3HSI2</accession>
<dbReference type="InterPro" id="IPR018047">
    <property type="entry name" value="Ammonium_transpt_CS"/>
</dbReference>
<comment type="caution">
    <text evidence="10">The sequence shown here is derived from an EMBL/GenBank/DDBJ whole genome shotgun (WGS) entry which is preliminary data.</text>
</comment>
<keyword evidence="5 8" id="KW-1133">Transmembrane helix</keyword>
<dbReference type="InterPro" id="IPR029020">
    <property type="entry name" value="Ammonium/urea_transptr"/>
</dbReference>
<keyword evidence="6 8" id="KW-0472">Membrane</keyword>
<feature type="transmembrane region" description="Helical" evidence="8">
    <location>
        <begin position="96"/>
        <end position="116"/>
    </location>
</feature>
<dbReference type="GO" id="GO:0005886">
    <property type="term" value="C:plasma membrane"/>
    <property type="evidence" value="ECO:0007669"/>
    <property type="project" value="UniProtKB-SubCell"/>
</dbReference>
<organism evidence="10 11">
    <name type="scientific">Candidatus Thalassarchaeum betae</name>
    <dbReference type="NCBI Taxonomy" id="2599289"/>
    <lineage>
        <taxon>Archaea</taxon>
        <taxon>Methanobacteriati</taxon>
        <taxon>Thermoplasmatota</taxon>
        <taxon>Candidatus Poseidoniia</taxon>
        <taxon>Candidatus Poseidoniales</taxon>
        <taxon>Candidatus Thalassarchaeaceae</taxon>
        <taxon>Candidatus Thalassarchaeum</taxon>
    </lineage>
</organism>
<name>A0A2V3HSI2_9ARCH</name>
<dbReference type="PROSITE" id="PS01219">
    <property type="entry name" value="AMMONIUM_TRANSP"/>
    <property type="match status" value="1"/>
</dbReference>
<evidence type="ECO:0000256" key="8">
    <source>
        <dbReference type="RuleBase" id="RU362002"/>
    </source>
</evidence>
<feature type="transmembrane region" description="Helical" evidence="8">
    <location>
        <begin position="128"/>
        <end position="150"/>
    </location>
</feature>
<reference evidence="10 11" key="1">
    <citation type="journal article" date="2015" name="Nat. Commun.">
        <title>Genomic and transcriptomic evidence for scavenging of diverse organic compounds by widespread deep-sea archaea.</title>
        <authorList>
            <person name="Li M."/>
            <person name="Baker B.J."/>
            <person name="Anantharaman K."/>
            <person name="Jain S."/>
            <person name="Breier J.A."/>
            <person name="Dick G.J."/>
        </authorList>
    </citation>
    <scope>NUCLEOTIDE SEQUENCE [LARGE SCALE GENOMIC DNA]</scope>
    <source>
        <strain evidence="10">Cayman_51_deep</strain>
    </source>
</reference>
<sequence>MSLDTGDTSFMLVATALVMIMTPGLAFFYGGLVSRKNVLAIMMQSYVSMGVSTILWVAVGYSLCFSGDVGGIIGNLDMAFLRGIEVTDLGGLNDTIPLLLFVVYQMMFAIITPALITGAFANRITFKAYLIFLVAWQILVYYPFVHMIWGGGMLADWGVLDFAGGIVVHALAGMAALASVIYVGKRGVEDAGAHNVPFVAIGAALLWFGWFGFNAGSELAVDGVTAVAFINTQIAAAFAAITWLLLAWYYDGKPSFVEMLIGMIAGLATITPAAGFVSPQSAMLIGVAAGAACYFAVVFRKKKGLDDALDVWGVHGVGGALGIIMLGVLASESIGGQNGLYHGNQDFFMVQLAGLALACVWAFAFTYGMLMMIDKVTPVRVSEEAEAALDVTLHGESAYTD</sequence>
<evidence type="ECO:0000256" key="6">
    <source>
        <dbReference type="ARBA" id="ARBA00023136"/>
    </source>
</evidence>
<feature type="transmembrane region" description="Helical" evidence="8">
    <location>
        <begin position="311"/>
        <end position="330"/>
    </location>
</feature>
<dbReference type="InterPro" id="IPR001905">
    <property type="entry name" value="Ammonium_transpt"/>
</dbReference>
<dbReference type="NCBIfam" id="TIGR00836">
    <property type="entry name" value="amt"/>
    <property type="match status" value="1"/>
</dbReference>
<evidence type="ECO:0000256" key="5">
    <source>
        <dbReference type="ARBA" id="ARBA00022989"/>
    </source>
</evidence>
<feature type="transmembrane region" description="Helical" evidence="8">
    <location>
        <begin position="54"/>
        <end position="76"/>
    </location>
</feature>
<comment type="similarity">
    <text evidence="2 8">Belongs to the ammonia transporter channel (TC 1.A.11.2) family.</text>
</comment>
<feature type="domain" description="Ammonium transporter AmtB-like" evidence="9">
    <location>
        <begin position="10"/>
        <end position="399"/>
    </location>
</feature>
<dbReference type="AlphaFoldDB" id="A0A2V3HSI2"/>
<dbReference type="GO" id="GO:0008519">
    <property type="term" value="F:ammonium channel activity"/>
    <property type="evidence" value="ECO:0007669"/>
    <property type="project" value="InterPro"/>
</dbReference>
<evidence type="ECO:0000256" key="4">
    <source>
        <dbReference type="ARBA" id="ARBA00022692"/>
    </source>
</evidence>
<evidence type="ECO:0000256" key="2">
    <source>
        <dbReference type="ARBA" id="ARBA00005887"/>
    </source>
</evidence>
<feature type="transmembrane region" description="Helical" evidence="8">
    <location>
        <begin position="12"/>
        <end position="33"/>
    </location>
</feature>
<gene>
    <name evidence="10" type="ORF">CXX69_01520</name>
</gene>
<keyword evidence="4 8" id="KW-0812">Transmembrane</keyword>
<dbReference type="PANTHER" id="PTHR43029">
    <property type="entry name" value="AMMONIUM TRANSPORTER MEP2"/>
    <property type="match status" value="1"/>
</dbReference>
<keyword evidence="7 8" id="KW-0924">Ammonia transport</keyword>
<feature type="transmembrane region" description="Helical" evidence="8">
    <location>
        <begin position="282"/>
        <end position="299"/>
    </location>
</feature>
<dbReference type="EMBL" id="PSPG01000003">
    <property type="protein sequence ID" value="PXF22097.1"/>
    <property type="molecule type" value="Genomic_DNA"/>
</dbReference>
<evidence type="ECO:0000256" key="3">
    <source>
        <dbReference type="ARBA" id="ARBA00022448"/>
    </source>
</evidence>
<evidence type="ECO:0000256" key="1">
    <source>
        <dbReference type="ARBA" id="ARBA00004141"/>
    </source>
</evidence>